<feature type="non-terminal residue" evidence="1">
    <location>
        <position position="1"/>
    </location>
</feature>
<proteinExistence type="predicted"/>
<dbReference type="Proteomes" id="UP000251960">
    <property type="component" value="Chromosome 10"/>
</dbReference>
<accession>A0A3L6GCQ9</accession>
<protein>
    <submittedName>
        <fullName evidence="1">Uncharacterized protein</fullName>
    </submittedName>
</protein>
<organism evidence="1">
    <name type="scientific">Zea mays</name>
    <name type="common">Maize</name>
    <dbReference type="NCBI Taxonomy" id="4577"/>
    <lineage>
        <taxon>Eukaryota</taxon>
        <taxon>Viridiplantae</taxon>
        <taxon>Streptophyta</taxon>
        <taxon>Embryophyta</taxon>
        <taxon>Tracheophyta</taxon>
        <taxon>Spermatophyta</taxon>
        <taxon>Magnoliopsida</taxon>
        <taxon>Liliopsida</taxon>
        <taxon>Poales</taxon>
        <taxon>Poaceae</taxon>
        <taxon>PACMAD clade</taxon>
        <taxon>Panicoideae</taxon>
        <taxon>Andropogonodae</taxon>
        <taxon>Andropogoneae</taxon>
        <taxon>Tripsacinae</taxon>
        <taxon>Zea</taxon>
    </lineage>
</organism>
<evidence type="ECO:0000313" key="1">
    <source>
        <dbReference type="EMBL" id="PWZ46180.1"/>
    </source>
</evidence>
<name>A0A3L6GCQ9_MAIZE</name>
<dbReference type="EMBL" id="NCVQ01000002">
    <property type="protein sequence ID" value="PWZ46180.1"/>
    <property type="molecule type" value="Genomic_DNA"/>
</dbReference>
<dbReference type="AlphaFoldDB" id="A0A3L6GCQ9"/>
<reference evidence="1" key="1">
    <citation type="journal article" date="2018" name="Nat. Genet.">
        <title>Extensive intraspecific gene order and gene structural variations between Mo17 and other maize genomes.</title>
        <authorList>
            <person name="Sun S."/>
            <person name="Zhou Y."/>
            <person name="Chen J."/>
            <person name="Shi J."/>
            <person name="Zhao H."/>
            <person name="Zhao H."/>
            <person name="Song W."/>
            <person name="Zhang M."/>
            <person name="Cui Y."/>
            <person name="Dong X."/>
            <person name="Liu H."/>
            <person name="Ma X."/>
            <person name="Jiao Y."/>
            <person name="Wang B."/>
            <person name="Wei X."/>
            <person name="Stein J.C."/>
            <person name="Glaubitz J.C."/>
            <person name="Lu F."/>
            <person name="Yu G."/>
            <person name="Liang C."/>
            <person name="Fengler K."/>
            <person name="Li B."/>
            <person name="Rafalski A."/>
            <person name="Schnable P.S."/>
            <person name="Ware D.H."/>
            <person name="Buckler E.S."/>
            <person name="Lai J."/>
        </authorList>
    </citation>
    <scope>NUCLEOTIDE SEQUENCE [LARGE SCALE GENOMIC DNA]</scope>
    <source>
        <tissue evidence="1">Seedling</tissue>
    </source>
</reference>
<comment type="caution">
    <text evidence="1">The sequence shown here is derived from an EMBL/GenBank/DDBJ whole genome shotgun (WGS) entry which is preliminary data.</text>
</comment>
<sequence>VFGFYVGLTFYSILVSKLLNTEGN</sequence>
<gene>
    <name evidence="1" type="ORF">Zm00014a_010086</name>
</gene>